<feature type="domain" description="Alcohol dehydrogenase-like C-terminal" evidence="7">
    <location>
        <begin position="180"/>
        <end position="295"/>
    </location>
</feature>
<dbReference type="Pfam" id="PF08240">
    <property type="entry name" value="ADH_N"/>
    <property type="match status" value="1"/>
</dbReference>
<evidence type="ECO:0000313" key="10">
    <source>
        <dbReference type="Proteomes" id="UP001437256"/>
    </source>
</evidence>
<organism evidence="9 10">
    <name type="scientific">Marasmius tenuissimus</name>
    <dbReference type="NCBI Taxonomy" id="585030"/>
    <lineage>
        <taxon>Eukaryota</taxon>
        <taxon>Fungi</taxon>
        <taxon>Dikarya</taxon>
        <taxon>Basidiomycota</taxon>
        <taxon>Agaricomycotina</taxon>
        <taxon>Agaricomycetes</taxon>
        <taxon>Agaricomycetidae</taxon>
        <taxon>Agaricales</taxon>
        <taxon>Marasmiineae</taxon>
        <taxon>Marasmiaceae</taxon>
        <taxon>Marasmius</taxon>
    </lineage>
</organism>
<evidence type="ECO:0000256" key="1">
    <source>
        <dbReference type="ARBA" id="ARBA00001947"/>
    </source>
</evidence>
<dbReference type="InterPro" id="IPR002328">
    <property type="entry name" value="ADH_Zn_CS"/>
</dbReference>
<dbReference type="InterPro" id="IPR013149">
    <property type="entry name" value="ADH-like_C"/>
</dbReference>
<evidence type="ECO:0000256" key="4">
    <source>
        <dbReference type="ARBA" id="ARBA00022833"/>
    </source>
</evidence>
<feature type="domain" description="Alcohol dehydrogenase-like N-terminal" evidence="8">
    <location>
        <begin position="28"/>
        <end position="131"/>
    </location>
</feature>
<evidence type="ECO:0000256" key="3">
    <source>
        <dbReference type="ARBA" id="ARBA00022723"/>
    </source>
</evidence>
<keyword evidence="5" id="KW-0560">Oxidoreductase</keyword>
<reference evidence="9 10" key="1">
    <citation type="submission" date="2024-05" db="EMBL/GenBank/DDBJ databases">
        <title>A draft genome resource for the thread blight pathogen Marasmius tenuissimus strain MS-2.</title>
        <authorList>
            <person name="Yulfo-Soto G.E."/>
            <person name="Baruah I.K."/>
            <person name="Amoako-Attah I."/>
            <person name="Bukari Y."/>
            <person name="Meinhardt L.W."/>
            <person name="Bailey B.A."/>
            <person name="Cohen S.P."/>
        </authorList>
    </citation>
    <scope>NUCLEOTIDE SEQUENCE [LARGE SCALE GENOMIC DNA]</scope>
    <source>
        <strain evidence="9 10">MS-2</strain>
    </source>
</reference>
<dbReference type="SUPFAM" id="SSF50129">
    <property type="entry name" value="GroES-like"/>
    <property type="match status" value="1"/>
</dbReference>
<evidence type="ECO:0000256" key="2">
    <source>
        <dbReference type="ARBA" id="ARBA00008072"/>
    </source>
</evidence>
<evidence type="ECO:0000259" key="8">
    <source>
        <dbReference type="Pfam" id="PF08240"/>
    </source>
</evidence>
<gene>
    <name evidence="9" type="ORF">AAF712_014338</name>
</gene>
<evidence type="ECO:0000259" key="7">
    <source>
        <dbReference type="Pfam" id="PF00107"/>
    </source>
</evidence>
<keyword evidence="10" id="KW-1185">Reference proteome</keyword>
<name>A0ABR2ZB96_9AGAR</name>
<dbReference type="PROSITE" id="PS00059">
    <property type="entry name" value="ADH_ZINC"/>
    <property type="match status" value="1"/>
</dbReference>
<dbReference type="EMBL" id="JBBXMP010000261">
    <property type="protein sequence ID" value="KAL0058935.1"/>
    <property type="molecule type" value="Genomic_DNA"/>
</dbReference>
<evidence type="ECO:0000256" key="5">
    <source>
        <dbReference type="ARBA" id="ARBA00023002"/>
    </source>
</evidence>
<dbReference type="InterPro" id="IPR013154">
    <property type="entry name" value="ADH-like_N"/>
</dbReference>
<keyword evidence="3 6" id="KW-0479">Metal-binding</keyword>
<keyword evidence="4 6" id="KW-0862">Zinc</keyword>
<dbReference type="Pfam" id="PF00107">
    <property type="entry name" value="ADH_zinc_N"/>
    <property type="match status" value="1"/>
</dbReference>
<dbReference type="Gene3D" id="3.40.50.720">
    <property type="entry name" value="NAD(P)-binding Rossmann-like Domain"/>
    <property type="match status" value="1"/>
</dbReference>
<dbReference type="SUPFAM" id="SSF51735">
    <property type="entry name" value="NAD(P)-binding Rossmann-fold domains"/>
    <property type="match status" value="1"/>
</dbReference>
<accession>A0ABR2ZB96</accession>
<dbReference type="Gene3D" id="3.90.180.10">
    <property type="entry name" value="Medium-chain alcohol dehydrogenases, catalytic domain"/>
    <property type="match status" value="1"/>
</dbReference>
<dbReference type="PANTHER" id="PTHR42813">
    <property type="entry name" value="ZINC-TYPE ALCOHOL DEHYDROGENASE-LIKE"/>
    <property type="match status" value="1"/>
</dbReference>
<evidence type="ECO:0000313" key="9">
    <source>
        <dbReference type="EMBL" id="KAL0058935.1"/>
    </source>
</evidence>
<dbReference type="PANTHER" id="PTHR42813:SF4">
    <property type="entry name" value="NADP-DEPENDENT ISOPROPANOL DEHYDROGENASE"/>
    <property type="match status" value="1"/>
</dbReference>
<proteinExistence type="inferred from homology"/>
<dbReference type="InterPro" id="IPR036291">
    <property type="entry name" value="NAD(P)-bd_dom_sf"/>
</dbReference>
<protein>
    <recommendedName>
        <fullName evidence="11">Alcohol dehydrogenase</fullName>
    </recommendedName>
</protein>
<evidence type="ECO:0000256" key="6">
    <source>
        <dbReference type="RuleBase" id="RU361277"/>
    </source>
</evidence>
<evidence type="ECO:0008006" key="11">
    <source>
        <dbReference type="Google" id="ProtNLM"/>
    </source>
</evidence>
<sequence length="347" mass="36685">MSTMKALVYYGVGNCAIEDRPMPQILHPTDAIVKMVKSTICGTDLHILKGDVATVTAGRILGHEGIGIVQSVGSSIKNFKPNDKVIVSAITSCGTCKFCRKGMSGHCVDGGWTLGNTTDGVQAEYARIPHADGSLHHCVKGATEEQQVLASDVLPTGFECGVLNGRVQPGSTVAIVGVGPVGLGSVITAQLYSPARVIAIDMDKNRLETAKLLGATHTVLSGPNTVKEILALTDGEGVDTVIEAVGLPKAFELCQEIVGAGGTIANMGVHGCKADLHLERLWSHNITLTTRLVDATTSQMLIKLLDAGKLKTDGILTHKFKFEDMAKAYETFGQAAKHNALKMLIEF</sequence>
<dbReference type="InterPro" id="IPR011032">
    <property type="entry name" value="GroES-like_sf"/>
</dbReference>
<dbReference type="Proteomes" id="UP001437256">
    <property type="component" value="Unassembled WGS sequence"/>
</dbReference>
<comment type="cofactor">
    <cofactor evidence="1 6">
        <name>Zn(2+)</name>
        <dbReference type="ChEBI" id="CHEBI:29105"/>
    </cofactor>
</comment>
<dbReference type="CDD" id="cd08286">
    <property type="entry name" value="FDH_like_ADH2"/>
    <property type="match status" value="1"/>
</dbReference>
<comment type="caution">
    <text evidence="9">The sequence shown here is derived from an EMBL/GenBank/DDBJ whole genome shotgun (WGS) entry which is preliminary data.</text>
</comment>
<comment type="similarity">
    <text evidence="2 6">Belongs to the zinc-containing alcohol dehydrogenase family.</text>
</comment>